<feature type="domain" description="P-type ATPase A" evidence="12">
    <location>
        <begin position="121"/>
        <end position="220"/>
    </location>
</feature>
<comment type="similarity">
    <text evidence="2 11">Belongs to the cation transport ATPase (P-type) (TC 3.A.3) family. Type IB subfamily.</text>
</comment>
<sequence length="634" mass="68929">MTEKQKQNLIRIVITSVIMIALNFIEVDGMFRFTLYIIPYFIIGHDILIKAVKGVRNRQPFDENLLMAIATLGAIALALYHSGDYVEAIAVMLFYQIGEWFQSYAVGKSRKDIADLMDIAPDYANMENEDGQLEQVDPDDVKIGSVIVVKPGERVPIDGIVIEGHSTLNTAALTGESLPRDVEPGKEIISGSINLTGLLKVRTTKEFGESTASKILELIEDASSRKSKSEEFITKFARVYTPIVVWAAIALALIPPVVLTVMDSEPMWGEWLYRALTFLIISCPCALVISIPLSFFAGLGAASRHGVLVKGSNFMETLSETKTVVFDKTGTLTKGTFSVVAIHPEKLDEAQLLHLAAHVERYSSHPIALSLLEAYPDEKDDCIIENTEEIAGRGIKAIINGDTVCVGNSRMMDDLGAEWKPCEHTGTIVHVAINGEYEGHIVVSDTPKQHSKAAIKALREQGIRETVMLTGDSKEVAEKVAAELGLDQVKSELLPQDKVSEVEKLLAGKRSEDEALAFVGDGVNDAPVLSRADIGIAMGAMGSDAAIEAADVVLMDDDPFKIATAIRISKKCLRIVKENIWFAIGVKVLVLIAGALGFASMWAAIFADVGVAVLAILNAMRCMYVKAQDPETIN</sequence>
<evidence type="ECO:0000256" key="10">
    <source>
        <dbReference type="ARBA" id="ARBA00049338"/>
    </source>
</evidence>
<keyword evidence="7 11" id="KW-1133">Transmembrane helix</keyword>
<dbReference type="RefSeq" id="WP_080325260.1">
    <property type="nucleotide sequence ID" value="NZ_FQYW01000005.1"/>
</dbReference>
<dbReference type="InterPro" id="IPR008250">
    <property type="entry name" value="ATPase_P-typ_transduc_dom_A_sf"/>
</dbReference>
<evidence type="ECO:0000256" key="1">
    <source>
        <dbReference type="ARBA" id="ARBA00004651"/>
    </source>
</evidence>
<feature type="transmembrane region" description="Helical" evidence="11">
    <location>
        <begin position="64"/>
        <end position="82"/>
    </location>
</feature>
<dbReference type="PRINTS" id="PR00119">
    <property type="entry name" value="CATATPASE"/>
</dbReference>
<keyword evidence="6" id="KW-1278">Translocase</keyword>
<feature type="transmembrane region" description="Helical" evidence="11">
    <location>
        <begin position="605"/>
        <end position="624"/>
    </location>
</feature>
<dbReference type="GO" id="GO:0005886">
    <property type="term" value="C:plasma membrane"/>
    <property type="evidence" value="ECO:0007669"/>
    <property type="project" value="UniProtKB-SubCell"/>
</dbReference>
<dbReference type="InterPro" id="IPR027256">
    <property type="entry name" value="P-typ_ATPase_IB"/>
</dbReference>
<evidence type="ECO:0000256" key="2">
    <source>
        <dbReference type="ARBA" id="ARBA00006024"/>
    </source>
</evidence>
<dbReference type="NCBIfam" id="TIGR01494">
    <property type="entry name" value="ATPase_P-type"/>
    <property type="match status" value="1"/>
</dbReference>
<evidence type="ECO:0000256" key="5">
    <source>
        <dbReference type="ARBA" id="ARBA00022723"/>
    </source>
</evidence>
<dbReference type="InterPro" id="IPR036412">
    <property type="entry name" value="HAD-like_sf"/>
</dbReference>
<feature type="transmembrane region" description="Helical" evidence="11">
    <location>
        <begin position="33"/>
        <end position="52"/>
    </location>
</feature>
<comment type="catalytic activity">
    <reaction evidence="10">
        <text>Cd(2+)(in) + ATP + H2O = Cd(2+)(out) + ADP + phosphate + H(+)</text>
        <dbReference type="Rhea" id="RHEA:12132"/>
        <dbReference type="ChEBI" id="CHEBI:15377"/>
        <dbReference type="ChEBI" id="CHEBI:15378"/>
        <dbReference type="ChEBI" id="CHEBI:30616"/>
        <dbReference type="ChEBI" id="CHEBI:43474"/>
        <dbReference type="ChEBI" id="CHEBI:48775"/>
        <dbReference type="ChEBI" id="CHEBI:456216"/>
        <dbReference type="EC" id="7.2.2.21"/>
    </reaction>
</comment>
<organism evidence="13 14">
    <name type="scientific">Anaerovibrio lipolyticus DSM 3074</name>
    <dbReference type="NCBI Taxonomy" id="1120997"/>
    <lineage>
        <taxon>Bacteria</taxon>
        <taxon>Bacillati</taxon>
        <taxon>Bacillota</taxon>
        <taxon>Negativicutes</taxon>
        <taxon>Selenomonadales</taxon>
        <taxon>Selenomonadaceae</taxon>
        <taxon>Anaerovibrio</taxon>
    </lineage>
</organism>
<dbReference type="GO" id="GO:0016887">
    <property type="term" value="F:ATP hydrolysis activity"/>
    <property type="evidence" value="ECO:0007669"/>
    <property type="project" value="InterPro"/>
</dbReference>
<dbReference type="InterPro" id="IPR001757">
    <property type="entry name" value="P_typ_ATPase"/>
</dbReference>
<keyword evidence="11" id="KW-1003">Cell membrane</keyword>
<dbReference type="OrthoDB" id="9760802at2"/>
<evidence type="ECO:0000256" key="11">
    <source>
        <dbReference type="RuleBase" id="RU362081"/>
    </source>
</evidence>
<dbReference type="SUPFAM" id="SSF81665">
    <property type="entry name" value="Calcium ATPase, transmembrane domain M"/>
    <property type="match status" value="1"/>
</dbReference>
<dbReference type="GO" id="GO:0005524">
    <property type="term" value="F:ATP binding"/>
    <property type="evidence" value="ECO:0007669"/>
    <property type="project" value="UniProtKB-UniRule"/>
</dbReference>
<dbReference type="FunFam" id="2.70.150.10:FF:000002">
    <property type="entry name" value="Copper-transporting ATPase 1, putative"/>
    <property type="match status" value="1"/>
</dbReference>
<dbReference type="Pfam" id="PF00702">
    <property type="entry name" value="Hydrolase"/>
    <property type="match status" value="1"/>
</dbReference>
<dbReference type="InterPro" id="IPR051014">
    <property type="entry name" value="Cation_Transport_ATPase_IB"/>
</dbReference>
<reference evidence="13 14" key="1">
    <citation type="submission" date="2016-11" db="EMBL/GenBank/DDBJ databases">
        <authorList>
            <person name="Jaros S."/>
            <person name="Januszkiewicz K."/>
            <person name="Wedrychowicz H."/>
        </authorList>
    </citation>
    <scope>NUCLEOTIDE SEQUENCE [LARGE SCALE GENOMIC DNA]</scope>
    <source>
        <strain evidence="13 14">DSM 3074</strain>
    </source>
</reference>
<evidence type="ECO:0000256" key="4">
    <source>
        <dbReference type="ARBA" id="ARBA00022692"/>
    </source>
</evidence>
<dbReference type="InterPro" id="IPR059000">
    <property type="entry name" value="ATPase_P-type_domA"/>
</dbReference>
<dbReference type="SFLD" id="SFLDG00002">
    <property type="entry name" value="C1.7:_P-type_atpase_like"/>
    <property type="match status" value="1"/>
</dbReference>
<dbReference type="Proteomes" id="UP000191240">
    <property type="component" value="Unassembled WGS sequence"/>
</dbReference>
<protein>
    <recommendedName>
        <fullName evidence="9">Cd(2+)-exporting ATPase</fullName>
        <ecNumber evidence="9">7.2.2.21</ecNumber>
    </recommendedName>
</protein>
<dbReference type="PRINTS" id="PR00120">
    <property type="entry name" value="HATPASE"/>
</dbReference>
<keyword evidence="11" id="KW-0067">ATP-binding</keyword>
<gene>
    <name evidence="13" type="ORF">SAMN02745671_00453</name>
</gene>
<accession>A0A1M6AUY4</accession>
<evidence type="ECO:0000259" key="12">
    <source>
        <dbReference type="Pfam" id="PF00122"/>
    </source>
</evidence>
<dbReference type="PANTHER" id="PTHR48085">
    <property type="entry name" value="CADMIUM/ZINC-TRANSPORTING ATPASE HMA2-RELATED"/>
    <property type="match status" value="1"/>
</dbReference>
<dbReference type="GO" id="GO:0046872">
    <property type="term" value="F:metal ion binding"/>
    <property type="evidence" value="ECO:0007669"/>
    <property type="project" value="UniProtKB-KW"/>
</dbReference>
<feature type="transmembrane region" description="Helical" evidence="11">
    <location>
        <begin position="580"/>
        <end position="599"/>
    </location>
</feature>
<evidence type="ECO:0000313" key="13">
    <source>
        <dbReference type="EMBL" id="SHI40033.1"/>
    </source>
</evidence>
<dbReference type="Gene3D" id="3.40.50.1000">
    <property type="entry name" value="HAD superfamily/HAD-like"/>
    <property type="match status" value="1"/>
</dbReference>
<comment type="subcellular location">
    <subcellularLocation>
        <location evidence="1">Cell membrane</location>
        <topology evidence="1">Multi-pass membrane protein</topology>
    </subcellularLocation>
</comment>
<dbReference type="NCBIfam" id="TIGR01525">
    <property type="entry name" value="ATPase-IB_hvy"/>
    <property type="match status" value="1"/>
</dbReference>
<dbReference type="Gene3D" id="2.70.150.10">
    <property type="entry name" value="Calcium-transporting ATPase, cytoplasmic transduction domain A"/>
    <property type="match status" value="1"/>
</dbReference>
<dbReference type="InterPro" id="IPR023299">
    <property type="entry name" value="ATPase_P-typ_cyto_dom_N"/>
</dbReference>
<keyword evidence="11" id="KW-0547">Nucleotide-binding</keyword>
<name>A0A1M6AUY4_9FIRM</name>
<dbReference type="InterPro" id="IPR044492">
    <property type="entry name" value="P_typ_ATPase_HD_dom"/>
</dbReference>
<dbReference type="Gene3D" id="3.40.1110.10">
    <property type="entry name" value="Calcium-transporting ATPase, cytoplasmic domain N"/>
    <property type="match status" value="1"/>
</dbReference>
<feature type="transmembrane region" description="Helical" evidence="11">
    <location>
        <begin position="271"/>
        <end position="296"/>
    </location>
</feature>
<evidence type="ECO:0000256" key="8">
    <source>
        <dbReference type="ARBA" id="ARBA00023136"/>
    </source>
</evidence>
<dbReference type="InterPro" id="IPR023214">
    <property type="entry name" value="HAD_sf"/>
</dbReference>
<dbReference type="NCBIfam" id="TIGR01512">
    <property type="entry name" value="ATPase-IB2_Cd"/>
    <property type="match status" value="1"/>
</dbReference>
<dbReference type="EC" id="7.2.2.21" evidence="9"/>
<dbReference type="PROSITE" id="PS00154">
    <property type="entry name" value="ATPASE_E1_E2"/>
    <property type="match status" value="1"/>
</dbReference>
<dbReference type="AlphaFoldDB" id="A0A1M6AUY4"/>
<dbReference type="InterPro" id="IPR018303">
    <property type="entry name" value="ATPase_P-typ_P_site"/>
</dbReference>
<dbReference type="SUPFAM" id="SSF81653">
    <property type="entry name" value="Calcium ATPase, transduction domain A"/>
    <property type="match status" value="1"/>
</dbReference>
<keyword evidence="3" id="KW-0104">Cadmium</keyword>
<evidence type="ECO:0000256" key="9">
    <source>
        <dbReference type="ARBA" id="ARBA00039103"/>
    </source>
</evidence>
<dbReference type="SUPFAM" id="SSF56784">
    <property type="entry name" value="HAD-like"/>
    <property type="match status" value="1"/>
</dbReference>
<evidence type="ECO:0000256" key="6">
    <source>
        <dbReference type="ARBA" id="ARBA00022967"/>
    </source>
</evidence>
<keyword evidence="8 11" id="KW-0472">Membrane</keyword>
<keyword evidence="4 11" id="KW-0812">Transmembrane</keyword>
<proteinExistence type="inferred from homology"/>
<evidence type="ECO:0000256" key="3">
    <source>
        <dbReference type="ARBA" id="ARBA00022539"/>
    </source>
</evidence>
<dbReference type="InterPro" id="IPR023298">
    <property type="entry name" value="ATPase_P-typ_TM_dom_sf"/>
</dbReference>
<feature type="transmembrane region" description="Helical" evidence="11">
    <location>
        <begin position="9"/>
        <end position="27"/>
    </location>
</feature>
<dbReference type="PANTHER" id="PTHR48085:SF5">
    <property type="entry name" value="CADMIUM_ZINC-TRANSPORTING ATPASE HMA4-RELATED"/>
    <property type="match status" value="1"/>
</dbReference>
<dbReference type="Pfam" id="PF00122">
    <property type="entry name" value="E1-E2_ATPase"/>
    <property type="match status" value="1"/>
</dbReference>
<evidence type="ECO:0000313" key="14">
    <source>
        <dbReference type="Proteomes" id="UP000191240"/>
    </source>
</evidence>
<dbReference type="EMBL" id="FQYW01000005">
    <property type="protein sequence ID" value="SHI40033.1"/>
    <property type="molecule type" value="Genomic_DNA"/>
</dbReference>
<feature type="transmembrane region" description="Helical" evidence="11">
    <location>
        <begin position="88"/>
        <end position="107"/>
    </location>
</feature>
<feature type="transmembrane region" description="Helical" evidence="11">
    <location>
        <begin position="239"/>
        <end position="259"/>
    </location>
</feature>
<dbReference type="GO" id="GO:0008551">
    <property type="term" value="F:P-type cadmium transporter activity"/>
    <property type="evidence" value="ECO:0007669"/>
    <property type="project" value="UniProtKB-EC"/>
</dbReference>
<evidence type="ECO:0000256" key="7">
    <source>
        <dbReference type="ARBA" id="ARBA00022989"/>
    </source>
</evidence>
<dbReference type="SFLD" id="SFLDS00003">
    <property type="entry name" value="Haloacid_Dehalogenase"/>
    <property type="match status" value="1"/>
</dbReference>
<dbReference type="SFLD" id="SFLDF00027">
    <property type="entry name" value="p-type_atpase"/>
    <property type="match status" value="1"/>
</dbReference>
<keyword evidence="5 11" id="KW-0479">Metal-binding</keyword>